<name>A0ABW3LRR3_9BACI</name>
<organism evidence="2 3">
    <name type="scientific">Virgibacillus byunsanensis</name>
    <dbReference type="NCBI Taxonomy" id="570945"/>
    <lineage>
        <taxon>Bacteria</taxon>
        <taxon>Bacillati</taxon>
        <taxon>Bacillota</taxon>
        <taxon>Bacilli</taxon>
        <taxon>Bacillales</taxon>
        <taxon>Bacillaceae</taxon>
        <taxon>Virgibacillus</taxon>
    </lineage>
</organism>
<protein>
    <submittedName>
        <fullName evidence="2">DUF3137 domain-containing protein</fullName>
    </submittedName>
</protein>
<keyword evidence="3" id="KW-1185">Reference proteome</keyword>
<proteinExistence type="predicted"/>
<feature type="transmembrane region" description="Helical" evidence="1">
    <location>
        <begin position="40"/>
        <end position="57"/>
    </location>
</feature>
<keyword evidence="1" id="KW-0472">Membrane</keyword>
<evidence type="ECO:0000313" key="3">
    <source>
        <dbReference type="Proteomes" id="UP001597040"/>
    </source>
</evidence>
<comment type="caution">
    <text evidence="2">The sequence shown here is derived from an EMBL/GenBank/DDBJ whole genome shotgun (WGS) entry which is preliminary data.</text>
</comment>
<dbReference type="InterPro" id="IPR021484">
    <property type="entry name" value="DUF3137"/>
</dbReference>
<gene>
    <name evidence="2" type="ORF">ACFQ3N_20110</name>
</gene>
<dbReference type="Pfam" id="PF11335">
    <property type="entry name" value="DUF3137"/>
    <property type="match status" value="2"/>
</dbReference>
<keyword evidence="1" id="KW-0812">Transmembrane</keyword>
<evidence type="ECO:0000256" key="1">
    <source>
        <dbReference type="SAM" id="Phobius"/>
    </source>
</evidence>
<keyword evidence="1" id="KW-1133">Transmembrane helix</keyword>
<dbReference type="Proteomes" id="UP001597040">
    <property type="component" value="Unassembled WGS sequence"/>
</dbReference>
<dbReference type="RefSeq" id="WP_390364979.1">
    <property type="nucleotide sequence ID" value="NZ_JBHTKJ010000076.1"/>
</dbReference>
<reference evidence="3" key="1">
    <citation type="journal article" date="2019" name="Int. J. Syst. Evol. Microbiol.">
        <title>The Global Catalogue of Microorganisms (GCM) 10K type strain sequencing project: providing services to taxonomists for standard genome sequencing and annotation.</title>
        <authorList>
            <consortium name="The Broad Institute Genomics Platform"/>
            <consortium name="The Broad Institute Genome Sequencing Center for Infectious Disease"/>
            <person name="Wu L."/>
            <person name="Ma J."/>
        </authorList>
    </citation>
    <scope>NUCLEOTIDE SEQUENCE [LARGE SCALE GENOMIC DNA]</scope>
    <source>
        <strain evidence="3">CCUG 56754</strain>
    </source>
</reference>
<evidence type="ECO:0000313" key="2">
    <source>
        <dbReference type="EMBL" id="MFD1040670.1"/>
    </source>
</evidence>
<sequence>MNKISKTKKEFDQFYEETLKGEVEELEGNRKILKKRRNKQAMITGIAALTPILIGIIFNEYFIVFFIITFIILIFGFSKLSKTYKSFEGIMKERIVRKIVTFINEDFHYAPEKHILESTFMDTKIFPKKPDKYLGDDLIWGNVYDEELSEIEKQPEIPAQSAIPNDISESLTQVHDVKGNEAKQNTLDVPKTEIAFSEVTSIDVWTDADDKAHENVIFQGLFFDVDFNKDFEGTTVIAPKKDVLIDFKKLDIFHKQKLDMVELDNVAFNERFTVKTTDEVRARYILTPGFMEKLLALADGSKKRASERIPNQHLKIVQSVVEKIQPYFSFKDGRMYFLLNTFQDHFEFNIDKKPNKESIYSYFEDINQALEVVEELDLNLKLWNKG</sequence>
<accession>A0ABW3LRR3</accession>
<dbReference type="EMBL" id="JBHTKJ010000076">
    <property type="protein sequence ID" value="MFD1040670.1"/>
    <property type="molecule type" value="Genomic_DNA"/>
</dbReference>